<proteinExistence type="predicted"/>
<dbReference type="AlphaFoldDB" id="A0A336MKU8"/>
<dbReference type="EMBL" id="UFQT01001564">
    <property type="protein sequence ID" value="SSX31032.1"/>
    <property type="molecule type" value="Genomic_DNA"/>
</dbReference>
<gene>
    <name evidence="2" type="primary">CSON003196</name>
</gene>
<dbReference type="VEuPathDB" id="VectorBase:CSON003196"/>
<feature type="region of interest" description="Disordered" evidence="1">
    <location>
        <begin position="431"/>
        <end position="453"/>
    </location>
</feature>
<evidence type="ECO:0000256" key="1">
    <source>
        <dbReference type="SAM" id="MobiDB-lite"/>
    </source>
</evidence>
<sequence>MIRADALSRRLNKHYASFPEGIDFGIKIMKSPEYPVDTKYEKVFQYFCDKLPEYSKTLLESEKNNESWDIVNKFLTVPFPLTALSYKMQERICDTICQEAVKSKNYPKPEIFVSLVKVIEHKKYAQIIAIAINYCTELITLTNFFDNECFHKVIEDLSHYVQGAKINIEFRQIFYDTILTPFTFFIKTQQKYNKSNTYANELINFVQQLFFSEQNLELYTELFNGQEMEVLVNVFQTKNVPKDVLLIVIESFCKSYKNASSSFLEFLFEKIYNPGTEILSTEDCLDSIIKVLKIFKSYDIKIQKQDIVDEFDMIEFLREKFEIICAEYYEEHTSKILELVLATIAYNPLIMERRSFSVLVNCMFVPKDNKELVQLYDQFVQTIIRMTNDLRRGEYFVVYLIKALREKLETYEISKTLKRKMIDDVSKSGNKRFKTDNSSSNEYPISLNESDESANTAGTFNSNFKDIVYAWPYNATAQEFSHLISLLTSRQMVTTWRLLSEFLTEEISSLEHLTENKIFLIELIACILCQFLSNNQLVEQLHLYWDIIIERCKNMKNLLNIFGKAILQKEHNRRLINAFLSISFEFSNFETLMWYYSPDSIATDKWCIEQYPDLPELDFKKLSKSLFGYLDEEEWKLIEQRIKNFGKLECLNNLGLIHAQKVYVALLFGGHKAFKKNWETLMNSVMNDEKLILNFVKKEFINIWLVAHLNRKQKTNVAELLLNNDHNTIFMNKEFMECLDMTNILCLVGFKKLCSQKNSLLQNIHFDKVFDMDIEYVAAFISKNVSKDKEFPEVNYDLKDIELLSHLPIAHTSKECKTVLFGLLLGLLANRCTNENQIKVQKDLIACISVLLHFPEEYPDIFQYYKIDALLEIFGQIENYEQLVHYIKQKKISKDDLEKLEYKYSDAIFAFISSGIDISDKTELLNKAEIEFIRKTGECFQVLGTNNDDLCLLVLENKAKFQLCNETVSFLVLHVWNKFLQFQKYDQVKQDLSVQKKKKQIISLIFSMKTKNEIESTMNDLADQIKENTKHNETIIYVCKILFEIAENGISKSKTSEALEKHNIFGTISSRIFADIINNSFKDKDLCSPENINTVYEILKAQIAITTNIRIPMSPEIVQNCITIILKINIKKMTVTEKNISTFFEYHKLMAELIFILVTYRSDHTMNYLPSLLLVFKDLLLSISSYKNHRPLDEQINNSELSLLADVAHKLEKITNQLIKHDRALKLLTPFIITSCILSHILLCTEYNKKKTWKQYNTGMLSSKKA</sequence>
<name>A0A336MKU8_CULSO</name>
<accession>A0A336MKU8</accession>
<evidence type="ECO:0000313" key="2">
    <source>
        <dbReference type="EMBL" id="SSX31032.1"/>
    </source>
</evidence>
<protein>
    <submittedName>
        <fullName evidence="2">CSON003196 protein</fullName>
    </submittedName>
</protein>
<reference evidence="2" key="1">
    <citation type="submission" date="2018-07" db="EMBL/GenBank/DDBJ databases">
        <authorList>
            <person name="Quirk P.G."/>
            <person name="Krulwich T.A."/>
        </authorList>
    </citation>
    <scope>NUCLEOTIDE SEQUENCE</scope>
</reference>
<organism evidence="2">
    <name type="scientific">Culicoides sonorensis</name>
    <name type="common">Biting midge</name>
    <dbReference type="NCBI Taxonomy" id="179676"/>
    <lineage>
        <taxon>Eukaryota</taxon>
        <taxon>Metazoa</taxon>
        <taxon>Ecdysozoa</taxon>
        <taxon>Arthropoda</taxon>
        <taxon>Hexapoda</taxon>
        <taxon>Insecta</taxon>
        <taxon>Pterygota</taxon>
        <taxon>Neoptera</taxon>
        <taxon>Endopterygota</taxon>
        <taxon>Diptera</taxon>
        <taxon>Nematocera</taxon>
        <taxon>Chironomoidea</taxon>
        <taxon>Ceratopogonidae</taxon>
        <taxon>Ceratopogoninae</taxon>
        <taxon>Culicoides</taxon>
        <taxon>Monoculicoides</taxon>
    </lineage>
</organism>